<proteinExistence type="predicted"/>
<accession>A0A8S2XNP1</accession>
<feature type="non-terminal residue" evidence="1">
    <location>
        <position position="1"/>
    </location>
</feature>
<name>A0A8S2XNP1_9BILA</name>
<dbReference type="Proteomes" id="UP000681722">
    <property type="component" value="Unassembled WGS sequence"/>
</dbReference>
<sequence length="39" mass="4846">MQARPHEDKKINLRRNYEQEDLVTVKRAKQEEPKIIRKR</sequence>
<evidence type="ECO:0000313" key="2">
    <source>
        <dbReference type="Proteomes" id="UP000681722"/>
    </source>
</evidence>
<evidence type="ECO:0000313" key="1">
    <source>
        <dbReference type="EMBL" id="CAF4510840.1"/>
    </source>
</evidence>
<dbReference type="AlphaFoldDB" id="A0A8S2XNP1"/>
<dbReference type="EMBL" id="CAJOBC010107832">
    <property type="protein sequence ID" value="CAF4510840.1"/>
    <property type="molecule type" value="Genomic_DNA"/>
</dbReference>
<gene>
    <name evidence="1" type="ORF">SRO942_LOCUS45302</name>
</gene>
<organism evidence="1 2">
    <name type="scientific">Didymodactylos carnosus</name>
    <dbReference type="NCBI Taxonomy" id="1234261"/>
    <lineage>
        <taxon>Eukaryota</taxon>
        <taxon>Metazoa</taxon>
        <taxon>Spiralia</taxon>
        <taxon>Gnathifera</taxon>
        <taxon>Rotifera</taxon>
        <taxon>Eurotatoria</taxon>
        <taxon>Bdelloidea</taxon>
        <taxon>Philodinida</taxon>
        <taxon>Philodinidae</taxon>
        <taxon>Didymodactylos</taxon>
    </lineage>
</organism>
<protein>
    <submittedName>
        <fullName evidence="1">Uncharacterized protein</fullName>
    </submittedName>
</protein>
<comment type="caution">
    <text evidence="1">The sequence shown here is derived from an EMBL/GenBank/DDBJ whole genome shotgun (WGS) entry which is preliminary data.</text>
</comment>
<reference evidence="1" key="1">
    <citation type="submission" date="2021-02" db="EMBL/GenBank/DDBJ databases">
        <authorList>
            <person name="Nowell W R."/>
        </authorList>
    </citation>
    <scope>NUCLEOTIDE SEQUENCE</scope>
</reference>